<dbReference type="STRING" id="1429043.X474_15530"/>
<accession>A0A0D2JBJ0</accession>
<dbReference type="InterPro" id="IPR035996">
    <property type="entry name" value="4pyrrol_Methylase_sf"/>
</dbReference>
<reference evidence="6 7" key="1">
    <citation type="submission" date="2013-11" db="EMBL/GenBank/DDBJ databases">
        <title>Metagenomic analysis of a methanogenic consortium involved in long chain n-alkane degradation.</title>
        <authorList>
            <person name="Davidova I.A."/>
            <person name="Callaghan A.V."/>
            <person name="Wawrik B."/>
            <person name="Pruitt S."/>
            <person name="Marks C."/>
            <person name="Duncan K.E."/>
            <person name="Suflita J.M."/>
        </authorList>
    </citation>
    <scope>NUCLEOTIDE SEQUENCE [LARGE SCALE GENOMIC DNA]</scope>
    <source>
        <strain evidence="6 7">SPR</strain>
    </source>
</reference>
<sequence>MAKRFMQSLAALILILTVAFLGLGLTPGSAEAAKGKFYVIGTGPAGPKTATLQALETIEKMDAIVAPARHAKLFAKYIGKTPVVADPWRNIWDYKGKPYSKLSKEELAAYKVERFKSRDRTVAMIKELMAKGKNVGLLDFGNPCLFGPSHWFVEHFKKDEIVIIPGMGCDSAAMAALGASTIPAHGTRFVVQTAPFFLMDRAASPGMGFNPDSPEAQQVLADLARHEHTLILYMALKDPIKLFKTLGRHWAKDMPAACVFWAGYPDKQQVVRGTVGDLGPKLASMPEHMMGLLFVGRFLEGKPYEAAMYRHQGGKK</sequence>
<dbReference type="GO" id="GO:0004851">
    <property type="term" value="F:uroporphyrin-III C-methyltransferase activity"/>
    <property type="evidence" value="ECO:0007669"/>
    <property type="project" value="TreeGrafter"/>
</dbReference>
<dbReference type="PANTHER" id="PTHR45790:SF3">
    <property type="entry name" value="S-ADENOSYL-L-METHIONINE-DEPENDENT UROPORPHYRINOGEN III METHYLTRANSFERASE, CHLOROPLASTIC"/>
    <property type="match status" value="1"/>
</dbReference>
<keyword evidence="2 6" id="KW-0808">Transferase</keyword>
<gene>
    <name evidence="6" type="ORF">X474_15530</name>
</gene>
<dbReference type="GO" id="GO:0032259">
    <property type="term" value="P:methylation"/>
    <property type="evidence" value="ECO:0007669"/>
    <property type="project" value="UniProtKB-KW"/>
</dbReference>
<dbReference type="PANTHER" id="PTHR45790">
    <property type="entry name" value="SIROHEME SYNTHASE-RELATED"/>
    <property type="match status" value="1"/>
</dbReference>
<name>A0A0D2JBJ0_9BACT</name>
<dbReference type="Pfam" id="PF00590">
    <property type="entry name" value="TP_methylase"/>
    <property type="match status" value="1"/>
</dbReference>
<dbReference type="GO" id="GO:0019354">
    <property type="term" value="P:siroheme biosynthetic process"/>
    <property type="evidence" value="ECO:0007669"/>
    <property type="project" value="TreeGrafter"/>
</dbReference>
<evidence type="ECO:0000256" key="1">
    <source>
        <dbReference type="ARBA" id="ARBA00022603"/>
    </source>
</evidence>
<dbReference type="Proteomes" id="UP000032233">
    <property type="component" value="Unassembled WGS sequence"/>
</dbReference>
<dbReference type="InParanoid" id="A0A0D2JBJ0"/>
<evidence type="ECO:0000256" key="3">
    <source>
        <dbReference type="ARBA" id="ARBA00022691"/>
    </source>
</evidence>
<evidence type="ECO:0000313" key="7">
    <source>
        <dbReference type="Proteomes" id="UP000032233"/>
    </source>
</evidence>
<feature type="domain" description="Tetrapyrrole methylase" evidence="5">
    <location>
        <begin position="36"/>
        <end position="278"/>
    </location>
</feature>
<dbReference type="SUPFAM" id="SSF53790">
    <property type="entry name" value="Tetrapyrrole methylase"/>
    <property type="match status" value="1"/>
</dbReference>
<keyword evidence="3" id="KW-0949">S-adenosyl-L-methionine</keyword>
<dbReference type="CDD" id="cd11724">
    <property type="entry name" value="TP_methylase"/>
    <property type="match status" value="1"/>
</dbReference>
<proteinExistence type="predicted"/>
<dbReference type="RefSeq" id="WP_197282103.1">
    <property type="nucleotide sequence ID" value="NZ_AZAC01000018.1"/>
</dbReference>
<evidence type="ECO:0000259" key="5">
    <source>
        <dbReference type="Pfam" id="PF00590"/>
    </source>
</evidence>
<evidence type="ECO:0000256" key="2">
    <source>
        <dbReference type="ARBA" id="ARBA00022679"/>
    </source>
</evidence>
<dbReference type="EMBL" id="AZAC01000018">
    <property type="protein sequence ID" value="KIX13116.1"/>
    <property type="molecule type" value="Genomic_DNA"/>
</dbReference>
<organism evidence="6 7">
    <name type="scientific">Dethiosulfatarculus sandiegensis</name>
    <dbReference type="NCBI Taxonomy" id="1429043"/>
    <lineage>
        <taxon>Bacteria</taxon>
        <taxon>Pseudomonadati</taxon>
        <taxon>Thermodesulfobacteriota</taxon>
        <taxon>Desulfarculia</taxon>
        <taxon>Desulfarculales</taxon>
        <taxon>Desulfarculaceae</taxon>
        <taxon>Dethiosulfatarculus</taxon>
    </lineage>
</organism>
<dbReference type="AlphaFoldDB" id="A0A0D2JBJ0"/>
<dbReference type="Gene3D" id="3.30.950.10">
    <property type="entry name" value="Methyltransferase, Cobalt-precorrin-4 Transmethylase, Domain 2"/>
    <property type="match status" value="1"/>
</dbReference>
<dbReference type="Gene3D" id="3.40.1010.10">
    <property type="entry name" value="Cobalt-precorrin-4 Transmethylase, Domain 1"/>
    <property type="match status" value="1"/>
</dbReference>
<dbReference type="InterPro" id="IPR000878">
    <property type="entry name" value="4pyrrol_Mease"/>
</dbReference>
<dbReference type="InterPro" id="IPR014777">
    <property type="entry name" value="4pyrrole_Mease_sub1"/>
</dbReference>
<comment type="caution">
    <text evidence="6">The sequence shown here is derived from an EMBL/GenBank/DDBJ whole genome shotgun (WGS) entry which is preliminary data.</text>
</comment>
<evidence type="ECO:0000256" key="4">
    <source>
        <dbReference type="ARBA" id="ARBA00023244"/>
    </source>
</evidence>
<keyword evidence="1 6" id="KW-0489">Methyltransferase</keyword>
<protein>
    <submittedName>
        <fullName evidence="6">Uroporphyrin-III C-methyltransferase</fullName>
    </submittedName>
</protein>
<dbReference type="InterPro" id="IPR050161">
    <property type="entry name" value="Siro_Cobalamin_biosynth"/>
</dbReference>
<keyword evidence="4" id="KW-0627">Porphyrin biosynthesis</keyword>
<keyword evidence="7" id="KW-1185">Reference proteome</keyword>
<evidence type="ECO:0000313" key="6">
    <source>
        <dbReference type="EMBL" id="KIX13116.1"/>
    </source>
</evidence>
<dbReference type="InterPro" id="IPR014776">
    <property type="entry name" value="4pyrrole_Mease_sub2"/>
</dbReference>